<accession>A0A8J4XXL8</accession>
<protein>
    <submittedName>
        <fullName evidence="1">Uncharacterized protein</fullName>
    </submittedName>
</protein>
<comment type="caution">
    <text evidence="1">The sequence shown here is derived from an EMBL/GenBank/DDBJ whole genome shotgun (WGS) entry which is preliminary data.</text>
</comment>
<proteinExistence type="predicted"/>
<dbReference type="EMBL" id="JACEEZ010023629">
    <property type="protein sequence ID" value="KAG0711080.1"/>
    <property type="molecule type" value="Genomic_DNA"/>
</dbReference>
<dbReference type="PANTHER" id="PTHR28037">
    <property type="entry name" value="ALCOHOL O-ACETYLTRANSFERASE 1-RELATED"/>
    <property type="match status" value="1"/>
</dbReference>
<gene>
    <name evidence="1" type="ORF">GWK47_021398</name>
</gene>
<dbReference type="PANTHER" id="PTHR28037:SF1">
    <property type="entry name" value="ALCOHOL O-ACETYLTRANSFERASE 1-RELATED"/>
    <property type="match status" value="1"/>
</dbReference>
<reference evidence="1" key="1">
    <citation type="submission" date="2020-07" db="EMBL/GenBank/DDBJ databases">
        <title>The High-quality genome of the commercially important snow crab, Chionoecetes opilio.</title>
        <authorList>
            <person name="Jeong J.-H."/>
            <person name="Ryu S."/>
        </authorList>
    </citation>
    <scope>NUCLEOTIDE SEQUENCE</scope>
    <source>
        <strain evidence="1">MADBK_172401_WGS</strain>
        <tissue evidence="1">Digestive gland</tissue>
    </source>
</reference>
<dbReference type="SUPFAM" id="SSF52777">
    <property type="entry name" value="CoA-dependent acyltransferases"/>
    <property type="match status" value="2"/>
</dbReference>
<keyword evidence="2" id="KW-1185">Reference proteome</keyword>
<evidence type="ECO:0000313" key="1">
    <source>
        <dbReference type="EMBL" id="KAG0711080.1"/>
    </source>
</evidence>
<dbReference type="AlphaFoldDB" id="A0A8J4XXL8"/>
<evidence type="ECO:0000313" key="2">
    <source>
        <dbReference type="Proteomes" id="UP000770661"/>
    </source>
</evidence>
<dbReference type="Proteomes" id="UP000770661">
    <property type="component" value="Unassembled WGS sequence"/>
</dbReference>
<dbReference type="OrthoDB" id="6370308at2759"/>
<dbReference type="InterPro" id="IPR052058">
    <property type="entry name" value="Alcohol_O-acetyltransferase"/>
</dbReference>
<sequence>MEKEAPWVRKLTEVEKTMDRINQEEHMLVVYRLSFCSRRPVKTEEVEEALGHLYRKAPNLRVCIRERGGELWFREMDKQTLDFEVEEEQDVEEVTQFLHTHSYAHEGPLWRARLVPVASPSYDPPHLTAFHQDLRPAFPHCYHLLLGLSHAIGDGHTFVRVCAALAHLLDRVLCGGPVDEHNQVGSFALNEEFDAKSRQCTAAFFTDLAWREKCIAEVNKLGMPQSPLLPHVLSQGEGGPGKTVLYTQTLEPTTTSRLLQQCRAAGVTLSSCLAAAGNLSLVELLQERGVEQDTYSLSNCHLVNMRRTWPRGTAEDALGCYFNKTQRMFLATPRAAEGEHFWQYAKYVHGRLYALLQDEQFLEKASFITWCHATNASQHVQCDLTYNTRGNLTHKLEGTQQLTVTNLLSSSSIHKTEIPWDHVFGTVRGRLSHTLKYNTALVAEDTARAYAHALYHRLTRVAA</sequence>
<dbReference type="Gene3D" id="3.30.559.30">
    <property type="entry name" value="Nonribosomal peptide synthetase, condensation domain"/>
    <property type="match status" value="1"/>
</dbReference>
<dbReference type="InterPro" id="IPR023213">
    <property type="entry name" value="CAT-like_dom_sf"/>
</dbReference>
<name>A0A8J4XXL8_CHIOP</name>
<dbReference type="Gene3D" id="3.30.559.10">
    <property type="entry name" value="Chloramphenicol acetyltransferase-like domain"/>
    <property type="match status" value="1"/>
</dbReference>
<organism evidence="1 2">
    <name type="scientific">Chionoecetes opilio</name>
    <name type="common">Atlantic snow crab</name>
    <name type="synonym">Cancer opilio</name>
    <dbReference type="NCBI Taxonomy" id="41210"/>
    <lineage>
        <taxon>Eukaryota</taxon>
        <taxon>Metazoa</taxon>
        <taxon>Ecdysozoa</taxon>
        <taxon>Arthropoda</taxon>
        <taxon>Crustacea</taxon>
        <taxon>Multicrustacea</taxon>
        <taxon>Malacostraca</taxon>
        <taxon>Eumalacostraca</taxon>
        <taxon>Eucarida</taxon>
        <taxon>Decapoda</taxon>
        <taxon>Pleocyemata</taxon>
        <taxon>Brachyura</taxon>
        <taxon>Eubrachyura</taxon>
        <taxon>Majoidea</taxon>
        <taxon>Majidae</taxon>
        <taxon>Chionoecetes</taxon>
    </lineage>
</organism>